<dbReference type="AlphaFoldDB" id="A0A7E5W4W4"/>
<dbReference type="InterPro" id="IPR011992">
    <property type="entry name" value="EF-hand-dom_pair"/>
</dbReference>
<keyword evidence="5" id="KW-0106">Calcium</keyword>
<dbReference type="PANTHER" id="PTHR11972">
    <property type="entry name" value="NADPH OXIDASE"/>
    <property type="match status" value="1"/>
</dbReference>
<dbReference type="InterPro" id="IPR050369">
    <property type="entry name" value="RBOH/FRE"/>
</dbReference>
<evidence type="ECO:0000256" key="6">
    <source>
        <dbReference type="ARBA" id="ARBA00022857"/>
    </source>
</evidence>
<keyword evidence="4" id="KW-0274">FAD</keyword>
<dbReference type="PROSITE" id="PS51384">
    <property type="entry name" value="FAD_FR"/>
    <property type="match status" value="1"/>
</dbReference>
<feature type="transmembrane region" description="Helical" evidence="11">
    <location>
        <begin position="377"/>
        <end position="394"/>
    </location>
</feature>
<feature type="transmembrane region" description="Helical" evidence="11">
    <location>
        <begin position="242"/>
        <end position="264"/>
    </location>
</feature>
<dbReference type="RefSeq" id="XP_026735659.1">
    <property type="nucleotide sequence ID" value="XM_026879858.1"/>
</dbReference>
<dbReference type="Gene3D" id="3.40.50.80">
    <property type="entry name" value="Nucleotide-binding domain of ferredoxin-NADP reductase (FNR) module"/>
    <property type="match status" value="1"/>
</dbReference>
<dbReference type="Pfam" id="PF13833">
    <property type="entry name" value="EF-hand_8"/>
    <property type="match status" value="1"/>
</dbReference>
<reference evidence="15" key="1">
    <citation type="submission" date="2025-08" db="UniProtKB">
        <authorList>
            <consortium name="RefSeq"/>
        </authorList>
    </citation>
    <scope>IDENTIFICATION</scope>
</reference>
<dbReference type="CDD" id="cd00051">
    <property type="entry name" value="EFh"/>
    <property type="match status" value="2"/>
</dbReference>
<evidence type="ECO:0000256" key="10">
    <source>
        <dbReference type="SAM" id="MobiDB-lite"/>
    </source>
</evidence>
<keyword evidence="7 11" id="KW-1133">Transmembrane helix</keyword>
<evidence type="ECO:0000256" key="8">
    <source>
        <dbReference type="ARBA" id="ARBA00023002"/>
    </source>
</evidence>
<evidence type="ECO:0000256" key="7">
    <source>
        <dbReference type="ARBA" id="ARBA00022989"/>
    </source>
</evidence>
<dbReference type="GO" id="GO:0043020">
    <property type="term" value="C:NADPH oxidase complex"/>
    <property type="evidence" value="ECO:0007669"/>
    <property type="project" value="TreeGrafter"/>
</dbReference>
<dbReference type="Pfam" id="PF01794">
    <property type="entry name" value="Ferric_reduct"/>
    <property type="match status" value="1"/>
</dbReference>
<dbReference type="GO" id="GO:0006952">
    <property type="term" value="P:defense response"/>
    <property type="evidence" value="ECO:0007669"/>
    <property type="project" value="TreeGrafter"/>
</dbReference>
<evidence type="ECO:0000256" key="1">
    <source>
        <dbReference type="ARBA" id="ARBA00004141"/>
    </source>
</evidence>
<accession>A0A7E5W4W4</accession>
<keyword evidence="6" id="KW-0521">NADP</keyword>
<dbReference type="GO" id="GO:0042554">
    <property type="term" value="P:superoxide anion generation"/>
    <property type="evidence" value="ECO:0007669"/>
    <property type="project" value="TreeGrafter"/>
</dbReference>
<dbReference type="InterPro" id="IPR039261">
    <property type="entry name" value="FNR_nucleotide-bd"/>
</dbReference>
<dbReference type="GO" id="GO:0005509">
    <property type="term" value="F:calcium ion binding"/>
    <property type="evidence" value="ECO:0007669"/>
    <property type="project" value="InterPro"/>
</dbReference>
<organism evidence="14 15">
    <name type="scientific">Trichoplusia ni</name>
    <name type="common">Cabbage looper</name>
    <dbReference type="NCBI Taxonomy" id="7111"/>
    <lineage>
        <taxon>Eukaryota</taxon>
        <taxon>Metazoa</taxon>
        <taxon>Ecdysozoa</taxon>
        <taxon>Arthropoda</taxon>
        <taxon>Hexapoda</taxon>
        <taxon>Insecta</taxon>
        <taxon>Pterygota</taxon>
        <taxon>Neoptera</taxon>
        <taxon>Endopterygota</taxon>
        <taxon>Lepidoptera</taxon>
        <taxon>Glossata</taxon>
        <taxon>Ditrysia</taxon>
        <taxon>Noctuoidea</taxon>
        <taxon>Noctuidae</taxon>
        <taxon>Plusiinae</taxon>
        <taxon>Trichoplusia</taxon>
    </lineage>
</organism>
<dbReference type="SUPFAM" id="SSF47473">
    <property type="entry name" value="EF-hand"/>
    <property type="match status" value="1"/>
</dbReference>
<keyword evidence="8" id="KW-0560">Oxidoreductase</keyword>
<feature type="transmembrane region" description="Helical" evidence="11">
    <location>
        <begin position="294"/>
        <end position="317"/>
    </location>
</feature>
<evidence type="ECO:0000256" key="9">
    <source>
        <dbReference type="ARBA" id="ARBA00023136"/>
    </source>
</evidence>
<evidence type="ECO:0000256" key="2">
    <source>
        <dbReference type="ARBA" id="ARBA00022630"/>
    </source>
</evidence>
<dbReference type="Gene3D" id="1.10.238.10">
    <property type="entry name" value="EF-hand"/>
    <property type="match status" value="1"/>
</dbReference>
<keyword evidence="14" id="KW-1185">Reference proteome</keyword>
<keyword evidence="2" id="KW-0285">Flavoprotein</keyword>
<keyword evidence="3 11" id="KW-0812">Transmembrane</keyword>
<dbReference type="InterPro" id="IPR013112">
    <property type="entry name" value="FAD-bd_8"/>
</dbReference>
<evidence type="ECO:0000313" key="15">
    <source>
        <dbReference type="RefSeq" id="XP_026735659.1"/>
    </source>
</evidence>
<dbReference type="InterPro" id="IPR017938">
    <property type="entry name" value="Riboflavin_synthase-like_b-brl"/>
</dbReference>
<evidence type="ECO:0000256" key="4">
    <source>
        <dbReference type="ARBA" id="ARBA00022827"/>
    </source>
</evidence>
<sequence>MEFLSTVTSSRPRVGFDKHSVDRLEKLFRETVGDEKEITREQFQKIVVSKNPFFTERVFQIFDEDDSGAISLQEFIAAVHRFAGQTPEDKIRFLFKVYDLDGDGLIQHRELQHVMRACMEENGMQFSDDQLLELTTAMFEDADTEHRGAITYEALKKQLSNHDGLLENLSISIDRWLVPPKEEPKKPVSVLQRLSSLKPYQLSRPYFRNNYVYLTYLGVFFMVNIVLFVARSVEYREANGFVILARACGQCLNFNCAWVLVLMLRNCLTQLRVRGCSSFLPLDHHIYLHKLTGVLITIYSAVHTGMHLCNFSLIVIYDAKVNAANFTLSEWLLTQKPGMFGLVAGCANPTGVALAVILLVMFVCSQPFIRRGGSFEVFYWSHLLYVPFWLLLLFHGPNFWKWFVVPGTIYLSERIMRLVWMRSERGKTYISSGILLPSRVTHLVVKRPPLFDFHAGDYVFVNIPAIATYEWHPFTISSAPELEGYLWLHIRGVGEWTNRLYSYFEREQARLQGGEDLPAIENGHQKLARSISSQSKKSRKSSINSVKKRSVDFSPTSFTNHAFVGDDALSLDPKPIELPSITTKVSYHPSLLAPARTLEKSRSMPDVQKNVKKRQRLMALRDFMRSESESKLDEDSLRSARKSFGLASRIPHNKSLVHSFRYMRTKPTIIAFKTPSFDERRRSNDSILTLARRRLSKSLSPDRDVESQPEKIDENDGSVVTDEFENYPVGKPLEIYLDGPYGAASSHIFVAQHAALVAAGIGVTPFASILQAVMYRYWSARRDCPSCGHSWAADMPTQNMNLKKVDFFWINREQRSFEWFVSLLSQLEIEQAELGGAMERFLEMHMYITSALQKSDMKAVGLQLALDLLHEKEKRDLITGLKTRTNAGRPNWDKVFKQLQEQNKGKVTVFYCGPPQLAKILRVKCDQFGFAFRKEVF</sequence>
<dbReference type="GO" id="GO:0016175">
    <property type="term" value="F:superoxide-generating NAD(P)H oxidase activity"/>
    <property type="evidence" value="ECO:0007669"/>
    <property type="project" value="TreeGrafter"/>
</dbReference>
<evidence type="ECO:0000259" key="13">
    <source>
        <dbReference type="PROSITE" id="PS51384"/>
    </source>
</evidence>
<dbReference type="InterPro" id="IPR018247">
    <property type="entry name" value="EF_Hand_1_Ca_BS"/>
</dbReference>
<dbReference type="Pfam" id="PF08030">
    <property type="entry name" value="NAD_binding_6"/>
    <property type="match status" value="1"/>
</dbReference>
<dbReference type="InterPro" id="IPR013130">
    <property type="entry name" value="Fe3_Rdtase_TM_dom"/>
</dbReference>
<name>A0A7E5W4W4_TRINI</name>
<evidence type="ECO:0000259" key="12">
    <source>
        <dbReference type="PROSITE" id="PS50222"/>
    </source>
</evidence>
<dbReference type="CDD" id="cd06186">
    <property type="entry name" value="NOX_Duox_like_FAD_NADP"/>
    <property type="match status" value="2"/>
</dbReference>
<dbReference type="InterPro" id="IPR002048">
    <property type="entry name" value="EF_hand_dom"/>
</dbReference>
<comment type="subcellular location">
    <subcellularLocation>
        <location evidence="1">Membrane</location>
        <topology evidence="1">Multi-pass membrane protein</topology>
    </subcellularLocation>
</comment>
<dbReference type="Pfam" id="PF08022">
    <property type="entry name" value="FAD_binding_8"/>
    <property type="match status" value="1"/>
</dbReference>
<dbReference type="SUPFAM" id="SSF63380">
    <property type="entry name" value="Riboflavin synthase domain-like"/>
    <property type="match status" value="1"/>
</dbReference>
<keyword evidence="9 11" id="KW-0472">Membrane</keyword>
<dbReference type="Proteomes" id="UP000322000">
    <property type="component" value="Chromosome 12"/>
</dbReference>
<evidence type="ECO:0000256" key="5">
    <source>
        <dbReference type="ARBA" id="ARBA00022837"/>
    </source>
</evidence>
<evidence type="ECO:0000256" key="11">
    <source>
        <dbReference type="SAM" id="Phobius"/>
    </source>
</evidence>
<dbReference type="GeneID" id="113499387"/>
<dbReference type="FunFam" id="1.10.238.10:FF:000258">
    <property type="entry name" value="NADPH oxidase, isoform B"/>
    <property type="match status" value="1"/>
</dbReference>
<dbReference type="SMART" id="SM00054">
    <property type="entry name" value="EFh"/>
    <property type="match status" value="3"/>
</dbReference>
<feature type="domain" description="FAD-binding FR-type" evidence="13">
    <location>
        <begin position="411"/>
        <end position="531"/>
    </location>
</feature>
<dbReference type="FunFam" id="3.40.50.80:FF:000012">
    <property type="entry name" value="NADPH oxidase, isoform B"/>
    <property type="match status" value="1"/>
</dbReference>
<dbReference type="Gene3D" id="2.40.30.10">
    <property type="entry name" value="Translation factors"/>
    <property type="match status" value="1"/>
</dbReference>
<dbReference type="InterPro" id="IPR013121">
    <property type="entry name" value="Fe_red_NAD-bd_6"/>
</dbReference>
<dbReference type="PROSITE" id="PS50222">
    <property type="entry name" value="EF_HAND_2"/>
    <property type="match status" value="2"/>
</dbReference>
<evidence type="ECO:0000256" key="3">
    <source>
        <dbReference type="ARBA" id="ARBA00022692"/>
    </source>
</evidence>
<feature type="transmembrane region" description="Helical" evidence="11">
    <location>
        <begin position="211"/>
        <end position="230"/>
    </location>
</feature>
<dbReference type="PROSITE" id="PS00018">
    <property type="entry name" value="EF_HAND_1"/>
    <property type="match status" value="2"/>
</dbReference>
<dbReference type="PRINTS" id="PR00450">
    <property type="entry name" value="RECOVERIN"/>
</dbReference>
<dbReference type="CTD" id="5740310"/>
<gene>
    <name evidence="15" type="primary">LOC113499387</name>
</gene>
<feature type="region of interest" description="Disordered" evidence="10">
    <location>
        <begin position="525"/>
        <end position="548"/>
    </location>
</feature>
<feature type="domain" description="EF-hand" evidence="12">
    <location>
        <begin position="86"/>
        <end position="121"/>
    </location>
</feature>
<feature type="transmembrane region" description="Helical" evidence="11">
    <location>
        <begin position="337"/>
        <end position="365"/>
    </location>
</feature>
<dbReference type="InterPro" id="IPR017927">
    <property type="entry name" value="FAD-bd_FR_type"/>
</dbReference>
<feature type="compositionally biased region" description="Low complexity" evidence="10">
    <location>
        <begin position="530"/>
        <end position="545"/>
    </location>
</feature>
<proteinExistence type="predicted"/>
<evidence type="ECO:0000313" key="14">
    <source>
        <dbReference type="Proteomes" id="UP000322000"/>
    </source>
</evidence>
<dbReference type="FunFam" id="2.40.30.10:FF:000056">
    <property type="entry name" value="NADPH oxidase 5"/>
    <property type="match status" value="1"/>
</dbReference>
<dbReference type="Pfam" id="PF13499">
    <property type="entry name" value="EF-hand_7"/>
    <property type="match status" value="1"/>
</dbReference>
<dbReference type="SUPFAM" id="SSF52343">
    <property type="entry name" value="Ferredoxin reductase-like, C-terminal NADP-linked domain"/>
    <property type="match status" value="1"/>
</dbReference>
<dbReference type="PANTHER" id="PTHR11972:SF58">
    <property type="entry name" value="NADPH OXIDASE 5"/>
    <property type="match status" value="1"/>
</dbReference>
<dbReference type="SFLD" id="SFLDG01169">
    <property type="entry name" value="NADPH_oxidase_subgroup_(NOX)"/>
    <property type="match status" value="1"/>
</dbReference>
<feature type="domain" description="EF-hand" evidence="12">
    <location>
        <begin position="50"/>
        <end position="85"/>
    </location>
</feature>
<protein>
    <submittedName>
        <fullName evidence="15">NADPH oxidase 5 isoform X2</fullName>
    </submittedName>
</protein>